<proteinExistence type="predicted"/>
<dbReference type="GO" id="GO:0008168">
    <property type="term" value="F:methyltransferase activity"/>
    <property type="evidence" value="ECO:0007669"/>
    <property type="project" value="UniProtKB-KW"/>
</dbReference>
<dbReference type="NCBIfam" id="TIGR00095">
    <property type="entry name" value="16S rRNA (guanine(966)-N(2))-methyltransferase RsmD"/>
    <property type="match status" value="1"/>
</dbReference>
<dbReference type="PANTHER" id="PTHR43542">
    <property type="entry name" value="METHYLTRANSFERASE"/>
    <property type="match status" value="1"/>
</dbReference>
<name>A0A430B235_9ENTE</name>
<dbReference type="RefSeq" id="WP_126807384.1">
    <property type="nucleotide sequence ID" value="NZ_NGKA01000003.1"/>
</dbReference>
<accession>A0A430B235</accession>
<dbReference type="SUPFAM" id="SSF53335">
    <property type="entry name" value="S-adenosyl-L-methionine-dependent methyltransferases"/>
    <property type="match status" value="1"/>
</dbReference>
<dbReference type="CDD" id="cd02440">
    <property type="entry name" value="AdoMet_MTases"/>
    <property type="match status" value="1"/>
</dbReference>
<keyword evidence="2 3" id="KW-0808">Transferase</keyword>
<keyword evidence="4" id="KW-1185">Reference proteome</keyword>
<dbReference type="Pfam" id="PF03602">
    <property type="entry name" value="Cons_hypoth95"/>
    <property type="match status" value="1"/>
</dbReference>
<dbReference type="Proteomes" id="UP000287605">
    <property type="component" value="Unassembled WGS sequence"/>
</dbReference>
<dbReference type="PIRSF" id="PIRSF004553">
    <property type="entry name" value="CHP00095"/>
    <property type="match status" value="1"/>
</dbReference>
<sequence>MRIVAGKFKGRRLKSLEGSNTRPTSDKIKGAVFNMIGPYFDGETVLDLYCGSGNLALEALSRGCSQAYCVDHHHQAIKVIKDNVSLLKAEQQVVIMKKKAAIALQEFAQAGNGFDLIFLDPPYMMQKIEEELDFMLANGLIAERGTVVCETDKSVELGENITGLICKKNQLYGNTRITIYQKKAGA</sequence>
<dbReference type="GO" id="GO:0003676">
    <property type="term" value="F:nucleic acid binding"/>
    <property type="evidence" value="ECO:0007669"/>
    <property type="project" value="InterPro"/>
</dbReference>
<evidence type="ECO:0000256" key="1">
    <source>
        <dbReference type="ARBA" id="ARBA00022603"/>
    </source>
</evidence>
<comment type="caution">
    <text evidence="3">The sequence shown here is derived from an EMBL/GenBank/DDBJ whole genome shotgun (WGS) entry which is preliminary data.</text>
</comment>
<dbReference type="Gene3D" id="3.40.50.150">
    <property type="entry name" value="Vaccinia Virus protein VP39"/>
    <property type="match status" value="1"/>
</dbReference>
<evidence type="ECO:0000313" key="4">
    <source>
        <dbReference type="Proteomes" id="UP000287605"/>
    </source>
</evidence>
<organism evidence="3 4">
    <name type="scientific">Vagococcus elongatus</name>
    <dbReference type="NCBI Taxonomy" id="180344"/>
    <lineage>
        <taxon>Bacteria</taxon>
        <taxon>Bacillati</taxon>
        <taxon>Bacillota</taxon>
        <taxon>Bacilli</taxon>
        <taxon>Lactobacillales</taxon>
        <taxon>Enterococcaceae</taxon>
        <taxon>Vagococcus</taxon>
    </lineage>
</organism>
<dbReference type="PANTHER" id="PTHR43542:SF1">
    <property type="entry name" value="METHYLTRANSFERASE"/>
    <property type="match status" value="1"/>
</dbReference>
<dbReference type="EMBL" id="NGKA01000003">
    <property type="protein sequence ID" value="RSU14380.1"/>
    <property type="molecule type" value="Genomic_DNA"/>
</dbReference>
<dbReference type="OrthoDB" id="9803017at2"/>
<evidence type="ECO:0000256" key="2">
    <source>
        <dbReference type="ARBA" id="ARBA00022679"/>
    </source>
</evidence>
<evidence type="ECO:0000313" key="3">
    <source>
        <dbReference type="EMBL" id="RSU14380.1"/>
    </source>
</evidence>
<dbReference type="InterPro" id="IPR002052">
    <property type="entry name" value="DNA_methylase_N6_adenine_CS"/>
</dbReference>
<dbReference type="AlphaFoldDB" id="A0A430B235"/>
<dbReference type="InterPro" id="IPR029063">
    <property type="entry name" value="SAM-dependent_MTases_sf"/>
</dbReference>
<dbReference type="PROSITE" id="PS00092">
    <property type="entry name" value="N6_MTASE"/>
    <property type="match status" value="1"/>
</dbReference>
<protein>
    <submittedName>
        <fullName evidence="3">16S rRNA (Guanine(966)-N(2))-methyltransferase RsmD</fullName>
    </submittedName>
</protein>
<gene>
    <name evidence="3" type="ORF">CBF29_03520</name>
</gene>
<reference evidence="3 4" key="1">
    <citation type="submission" date="2017-05" db="EMBL/GenBank/DDBJ databases">
        <title>Vagococcus spp. assemblies.</title>
        <authorList>
            <person name="Gulvik C.A."/>
        </authorList>
    </citation>
    <scope>NUCLEOTIDE SEQUENCE [LARGE SCALE GENOMIC DNA]</scope>
    <source>
        <strain evidence="3 4">CCUG 51432</strain>
    </source>
</reference>
<dbReference type="GO" id="GO:0031167">
    <property type="term" value="P:rRNA methylation"/>
    <property type="evidence" value="ECO:0007669"/>
    <property type="project" value="InterPro"/>
</dbReference>
<keyword evidence="1 3" id="KW-0489">Methyltransferase</keyword>
<dbReference type="InterPro" id="IPR004398">
    <property type="entry name" value="RNA_MeTrfase_RsmD"/>
</dbReference>